<evidence type="ECO:0000313" key="2">
    <source>
        <dbReference type="EMBL" id="KAJ1987126.1"/>
    </source>
</evidence>
<sequence>MDSSQTSPICQITITIRVIKSFEYRTSKNIILKIDPSLTTVGELKDICQKHIDEESKFKPFRMVKYDTLKIYTQAFGHKSQDLIINKEDKEFLNNENDMLDFVGVKNETELSFFNRDAYDQYVEDPKILW</sequence>
<dbReference type="Pfam" id="PF10209">
    <property type="entry name" value="DUF2340"/>
    <property type="match status" value="1"/>
</dbReference>
<dbReference type="PANTHER" id="PTHR18444">
    <property type="entry name" value="UPF0538 FAMILY MEMBER"/>
    <property type="match status" value="1"/>
</dbReference>
<organism evidence="2 3">
    <name type="scientific">Coemansia umbellata</name>
    <dbReference type="NCBI Taxonomy" id="1424467"/>
    <lineage>
        <taxon>Eukaryota</taxon>
        <taxon>Fungi</taxon>
        <taxon>Fungi incertae sedis</taxon>
        <taxon>Zoopagomycota</taxon>
        <taxon>Kickxellomycotina</taxon>
        <taxon>Kickxellomycetes</taxon>
        <taxon>Kickxellales</taxon>
        <taxon>Kickxellaceae</taxon>
        <taxon>Coemansia</taxon>
    </lineage>
</organism>
<dbReference type="Proteomes" id="UP001151295">
    <property type="component" value="Unassembled WGS sequence"/>
</dbReference>
<gene>
    <name evidence="2" type="ORF">EDC05_005998</name>
</gene>
<dbReference type="PANTHER" id="PTHR18444:SF9">
    <property type="entry name" value="UPF0538 PROTEIN C2ORF76"/>
    <property type="match status" value="1"/>
</dbReference>
<comment type="caution">
    <text evidence="2">The sequence shown here is derived from an EMBL/GenBank/DDBJ whole genome shotgun (WGS) entry which is preliminary data.</text>
</comment>
<evidence type="ECO:0000313" key="3">
    <source>
        <dbReference type="Proteomes" id="UP001151295"/>
    </source>
</evidence>
<accession>A0ABQ8PE04</accession>
<comment type="similarity">
    <text evidence="1">Belongs to the UPF0538 family.</text>
</comment>
<evidence type="ECO:0008006" key="4">
    <source>
        <dbReference type="Google" id="ProtNLM"/>
    </source>
</evidence>
<protein>
    <recommendedName>
        <fullName evidence="4">Cytoplasmic protein</fullName>
    </recommendedName>
</protein>
<proteinExistence type="inferred from homology"/>
<evidence type="ECO:0000256" key="1">
    <source>
        <dbReference type="ARBA" id="ARBA00007176"/>
    </source>
</evidence>
<keyword evidence="3" id="KW-1185">Reference proteome</keyword>
<dbReference type="EMBL" id="JANBQD010000141">
    <property type="protein sequence ID" value="KAJ1987126.1"/>
    <property type="molecule type" value="Genomic_DNA"/>
</dbReference>
<dbReference type="InterPro" id="IPR018794">
    <property type="entry name" value="UPF0538"/>
</dbReference>
<name>A0ABQ8PE04_9FUNG</name>
<reference evidence="2" key="1">
    <citation type="submission" date="2022-07" db="EMBL/GenBank/DDBJ databases">
        <title>Phylogenomic reconstructions and comparative analyses of Kickxellomycotina fungi.</title>
        <authorList>
            <person name="Reynolds N.K."/>
            <person name="Stajich J.E."/>
            <person name="Barry K."/>
            <person name="Grigoriev I.V."/>
            <person name="Crous P."/>
            <person name="Smith M.E."/>
        </authorList>
    </citation>
    <scope>NUCLEOTIDE SEQUENCE</scope>
    <source>
        <strain evidence="2">BCRC 34882</strain>
    </source>
</reference>